<feature type="region of interest" description="Disordered" evidence="12">
    <location>
        <begin position="75"/>
        <end position="100"/>
    </location>
</feature>
<evidence type="ECO:0000313" key="13">
    <source>
        <dbReference type="EMBL" id="MEQ2252520.1"/>
    </source>
</evidence>
<reference evidence="13 14" key="1">
    <citation type="submission" date="2021-06" db="EMBL/GenBank/DDBJ databases">
        <authorList>
            <person name="Palmer J.M."/>
        </authorList>
    </citation>
    <scope>NUCLEOTIDE SEQUENCE [LARGE SCALE GENOMIC DNA]</scope>
    <source>
        <strain evidence="14">if_2019</strain>
        <tissue evidence="13">Muscle</tissue>
    </source>
</reference>
<comment type="similarity">
    <text evidence="11">Belongs to the amiloride-sensitive sodium channel (TC 1.A.6) family.</text>
</comment>
<evidence type="ECO:0000256" key="6">
    <source>
        <dbReference type="ARBA" id="ARBA00023053"/>
    </source>
</evidence>
<keyword evidence="10 11" id="KW-0407">Ion channel</keyword>
<organism evidence="13 14">
    <name type="scientific">Ilyodon furcidens</name>
    <name type="common">goldbreast splitfin</name>
    <dbReference type="NCBI Taxonomy" id="33524"/>
    <lineage>
        <taxon>Eukaryota</taxon>
        <taxon>Metazoa</taxon>
        <taxon>Chordata</taxon>
        <taxon>Craniata</taxon>
        <taxon>Vertebrata</taxon>
        <taxon>Euteleostomi</taxon>
        <taxon>Actinopterygii</taxon>
        <taxon>Neopterygii</taxon>
        <taxon>Teleostei</taxon>
        <taxon>Neoteleostei</taxon>
        <taxon>Acanthomorphata</taxon>
        <taxon>Ovalentaria</taxon>
        <taxon>Atherinomorphae</taxon>
        <taxon>Cyprinodontiformes</taxon>
        <taxon>Goodeidae</taxon>
        <taxon>Ilyodon</taxon>
    </lineage>
</organism>
<keyword evidence="7 11" id="KW-0406">Ion transport</keyword>
<evidence type="ECO:0000313" key="14">
    <source>
        <dbReference type="Proteomes" id="UP001482620"/>
    </source>
</evidence>
<dbReference type="Gene3D" id="2.60.470.10">
    <property type="entry name" value="Acid-sensing ion channels like domains"/>
    <property type="match status" value="1"/>
</dbReference>
<evidence type="ECO:0000256" key="2">
    <source>
        <dbReference type="ARBA" id="ARBA00022448"/>
    </source>
</evidence>
<keyword evidence="3 11" id="KW-0894">Sodium channel</keyword>
<keyword evidence="6" id="KW-0915">Sodium</keyword>
<evidence type="ECO:0000256" key="12">
    <source>
        <dbReference type="SAM" id="MobiDB-lite"/>
    </source>
</evidence>
<keyword evidence="9 11" id="KW-0739">Sodium transport</keyword>
<comment type="caution">
    <text evidence="13">The sequence shown here is derived from an EMBL/GenBank/DDBJ whole genome shotgun (WGS) entry which is preliminary data.</text>
</comment>
<evidence type="ECO:0000256" key="1">
    <source>
        <dbReference type="ARBA" id="ARBA00004141"/>
    </source>
</evidence>
<evidence type="ECO:0000256" key="11">
    <source>
        <dbReference type="RuleBase" id="RU000679"/>
    </source>
</evidence>
<dbReference type="InterPro" id="IPR001873">
    <property type="entry name" value="ENaC"/>
</dbReference>
<sequence length="100" mass="11125">MLSKNPVFLCVFQIFTRYGKCYTFNSGQDGRPLLVTMKGGTGNGLELMLDIQQDEYLPVWGETEGLRCAGRTRSAREMANESGDPGGPLLGIHQERPWSK</sequence>
<dbReference type="Pfam" id="PF00858">
    <property type="entry name" value="ASC"/>
    <property type="match status" value="1"/>
</dbReference>
<evidence type="ECO:0000256" key="3">
    <source>
        <dbReference type="ARBA" id="ARBA00022461"/>
    </source>
</evidence>
<comment type="subcellular location">
    <subcellularLocation>
        <location evidence="1">Membrane</location>
        <topology evidence="1">Multi-pass membrane protein</topology>
    </subcellularLocation>
</comment>
<evidence type="ECO:0000256" key="10">
    <source>
        <dbReference type="ARBA" id="ARBA00023303"/>
    </source>
</evidence>
<dbReference type="EMBL" id="JAHRIQ010095190">
    <property type="protein sequence ID" value="MEQ2252520.1"/>
    <property type="molecule type" value="Genomic_DNA"/>
</dbReference>
<keyword evidence="5" id="KW-1133">Transmembrane helix</keyword>
<gene>
    <name evidence="13" type="ORF">ILYODFUR_022611</name>
</gene>
<name>A0ABV0V5A6_9TELE</name>
<protein>
    <submittedName>
        <fullName evidence="13">Uncharacterized protein</fullName>
    </submittedName>
</protein>
<dbReference type="Proteomes" id="UP001482620">
    <property type="component" value="Unassembled WGS sequence"/>
</dbReference>
<evidence type="ECO:0000256" key="4">
    <source>
        <dbReference type="ARBA" id="ARBA00022692"/>
    </source>
</evidence>
<keyword evidence="14" id="KW-1185">Reference proteome</keyword>
<keyword evidence="2 11" id="KW-0813">Transport</keyword>
<keyword evidence="4 11" id="KW-0812">Transmembrane</keyword>
<evidence type="ECO:0000256" key="9">
    <source>
        <dbReference type="ARBA" id="ARBA00023201"/>
    </source>
</evidence>
<dbReference type="PRINTS" id="PR01078">
    <property type="entry name" value="AMINACHANNEL"/>
</dbReference>
<evidence type="ECO:0000256" key="8">
    <source>
        <dbReference type="ARBA" id="ARBA00023136"/>
    </source>
</evidence>
<keyword evidence="8" id="KW-0472">Membrane</keyword>
<accession>A0ABV0V5A6</accession>
<evidence type="ECO:0000256" key="5">
    <source>
        <dbReference type="ARBA" id="ARBA00022989"/>
    </source>
</evidence>
<evidence type="ECO:0000256" key="7">
    <source>
        <dbReference type="ARBA" id="ARBA00023065"/>
    </source>
</evidence>
<proteinExistence type="inferred from homology"/>